<sequence length="515" mass="55557">MYAPPSPFSTSPPTRRVNGVLHAPFTLFADASPPSSLAVVAPGATALFDISARHSTPLPLRPSTPAASDAAASFLDARHARRPLCSTSALLDATVLDVAACLFARCVPYCTAFRRCRATPHVSTFRHRRATPRSRLAVVLHLRPTTAEGGSGGKGATRACHPRSRRRSSRFAGAVATLDAAVFVLDARRVRRRRSFPRHPLSSTSPSVNVMPAVLDAGWLSSMSPSPVNGILPPAASSRLTPVAAVSDAAPLRLRATALFDDAAPLSRATVLFDASTLVRVCRRALPCRDAFRRCCAFRRLTLRHSAAPPACHRPFDAAARFETAAHFNGTGPLTRATALFDDAAPLACRRPFRRRRASLACHRPFRRRRAPPHVPLRASTPPHHFAYALCVSTPPGISTTPHHPGSVRADARMPAVLDVTPHRASAMLFAFDGSTRDSTLRRCRFFFSTPAALDAAVAFLGVTVLDVAGCLFGTRYCSRLRHSTHTRHHRFRHSATLPACATRPFDAGIHGPTT</sequence>
<name>A0A8H6U3R5_9AGAR</name>
<organism evidence="2 3">
    <name type="scientific">Mycena sanguinolenta</name>
    <dbReference type="NCBI Taxonomy" id="230812"/>
    <lineage>
        <taxon>Eukaryota</taxon>
        <taxon>Fungi</taxon>
        <taxon>Dikarya</taxon>
        <taxon>Basidiomycota</taxon>
        <taxon>Agaricomycotina</taxon>
        <taxon>Agaricomycetes</taxon>
        <taxon>Agaricomycetidae</taxon>
        <taxon>Agaricales</taxon>
        <taxon>Marasmiineae</taxon>
        <taxon>Mycenaceae</taxon>
        <taxon>Mycena</taxon>
    </lineage>
</organism>
<evidence type="ECO:0000256" key="1">
    <source>
        <dbReference type="SAM" id="Phobius"/>
    </source>
</evidence>
<evidence type="ECO:0000313" key="2">
    <source>
        <dbReference type="EMBL" id="KAF7328626.1"/>
    </source>
</evidence>
<evidence type="ECO:0000313" key="3">
    <source>
        <dbReference type="Proteomes" id="UP000623467"/>
    </source>
</evidence>
<keyword evidence="1" id="KW-1133">Transmembrane helix</keyword>
<gene>
    <name evidence="2" type="ORF">MSAN_02477700</name>
</gene>
<protein>
    <submittedName>
        <fullName evidence="2">Uncharacterized protein</fullName>
    </submittedName>
</protein>
<dbReference type="AlphaFoldDB" id="A0A8H6U3R5"/>
<feature type="transmembrane region" description="Helical" evidence="1">
    <location>
        <begin position="452"/>
        <end position="473"/>
    </location>
</feature>
<dbReference type="EMBL" id="JACAZH010000074">
    <property type="protein sequence ID" value="KAF7328626.1"/>
    <property type="molecule type" value="Genomic_DNA"/>
</dbReference>
<keyword evidence="1" id="KW-0472">Membrane</keyword>
<keyword evidence="3" id="KW-1185">Reference proteome</keyword>
<reference evidence="2" key="1">
    <citation type="submission" date="2020-05" db="EMBL/GenBank/DDBJ databases">
        <title>Mycena genomes resolve the evolution of fungal bioluminescence.</title>
        <authorList>
            <person name="Tsai I.J."/>
        </authorList>
    </citation>
    <scope>NUCLEOTIDE SEQUENCE</scope>
    <source>
        <strain evidence="2">160909Yilan</strain>
    </source>
</reference>
<accession>A0A8H6U3R5</accession>
<comment type="caution">
    <text evidence="2">The sequence shown here is derived from an EMBL/GenBank/DDBJ whole genome shotgun (WGS) entry which is preliminary data.</text>
</comment>
<proteinExistence type="predicted"/>
<keyword evidence="1" id="KW-0812">Transmembrane</keyword>
<dbReference type="Proteomes" id="UP000623467">
    <property type="component" value="Unassembled WGS sequence"/>
</dbReference>